<sequence>MQESSLPEILTARNDAFDMGLLKNEIQEYSSEMYSKESSEESSTAAVSEGCDDSARFLEPDDVHIPAISAHLVPIYRNRTQPQRMQLFHKDSILQLSCTHLKVWFRINTNFPTLNFVVNAPPSLCRVLNECDDLAQKLSTDFG</sequence>
<protein>
    <submittedName>
        <fullName evidence="1">Uncharacterized protein</fullName>
    </submittedName>
</protein>
<dbReference type="EMBL" id="OIVN01002084">
    <property type="protein sequence ID" value="SPD00398.1"/>
    <property type="molecule type" value="Genomic_DNA"/>
</dbReference>
<reference evidence="1" key="1">
    <citation type="submission" date="2018-02" db="EMBL/GenBank/DDBJ databases">
        <authorList>
            <person name="Cohen D.B."/>
            <person name="Kent A.D."/>
        </authorList>
    </citation>
    <scope>NUCLEOTIDE SEQUENCE</scope>
</reference>
<organism evidence="1">
    <name type="scientific">Fagus sylvatica</name>
    <name type="common">Beechnut</name>
    <dbReference type="NCBI Taxonomy" id="28930"/>
    <lineage>
        <taxon>Eukaryota</taxon>
        <taxon>Viridiplantae</taxon>
        <taxon>Streptophyta</taxon>
        <taxon>Embryophyta</taxon>
        <taxon>Tracheophyta</taxon>
        <taxon>Spermatophyta</taxon>
        <taxon>Magnoliopsida</taxon>
        <taxon>eudicotyledons</taxon>
        <taxon>Gunneridae</taxon>
        <taxon>Pentapetalae</taxon>
        <taxon>rosids</taxon>
        <taxon>fabids</taxon>
        <taxon>Fagales</taxon>
        <taxon>Fagaceae</taxon>
        <taxon>Fagus</taxon>
    </lineage>
</organism>
<accession>A0A2N9GLQ7</accession>
<dbReference type="AlphaFoldDB" id="A0A2N9GLQ7"/>
<proteinExistence type="predicted"/>
<name>A0A2N9GLQ7_FAGSY</name>
<evidence type="ECO:0000313" key="1">
    <source>
        <dbReference type="EMBL" id="SPD00398.1"/>
    </source>
</evidence>
<gene>
    <name evidence="1" type="ORF">FSB_LOCUS28280</name>
</gene>